<dbReference type="PROSITE" id="PS51012">
    <property type="entry name" value="ABC_TM2"/>
    <property type="match status" value="1"/>
</dbReference>
<dbReference type="Pfam" id="PF01061">
    <property type="entry name" value="ABC2_membrane"/>
    <property type="match status" value="1"/>
</dbReference>
<dbReference type="GO" id="GO:0005886">
    <property type="term" value="C:plasma membrane"/>
    <property type="evidence" value="ECO:0007669"/>
    <property type="project" value="UniProtKB-SubCell"/>
</dbReference>
<proteinExistence type="predicted"/>
<keyword evidence="6 8" id="KW-1133">Transmembrane helix</keyword>
<evidence type="ECO:0000259" key="9">
    <source>
        <dbReference type="PROSITE" id="PS51012"/>
    </source>
</evidence>
<sequence length="253" mass="28319">MQSLQLIRLLVGRELTLRYKRSVIGIGWTLLNPMLTSLILWWVFSFIFASRLPDGTQFAPYLMAGVLIITFINQGIQSASEAIAGNGSILTKVYVRPQIFTISSALASLVNFAIGMLPFILVVYISGQQIVWTFPLVFIVGFFLALMIAGIGLMFSILYIRFDDARNIVALLLMLLTYLTPIFYPINILNENMQSVVNANPFTSYVNCIRWAASNNSEATLTNWIVVFATGLITPIIGSLIFKKFWPRTVAML</sequence>
<keyword evidence="3" id="KW-1003">Cell membrane</keyword>
<feature type="transmembrane region" description="Helical" evidence="8">
    <location>
        <begin position="131"/>
        <end position="160"/>
    </location>
</feature>
<evidence type="ECO:0000256" key="2">
    <source>
        <dbReference type="ARBA" id="ARBA00022448"/>
    </source>
</evidence>
<feature type="domain" description="ABC transmembrane type-2" evidence="9">
    <location>
        <begin position="24"/>
        <end position="245"/>
    </location>
</feature>
<accession>A0A6J6H5M8</accession>
<comment type="subcellular location">
    <subcellularLocation>
        <location evidence="1">Cell inner membrane</location>
        <topology evidence="1">Multi-pass membrane protein</topology>
    </subcellularLocation>
</comment>
<reference evidence="10" key="1">
    <citation type="submission" date="2020-05" db="EMBL/GenBank/DDBJ databases">
        <authorList>
            <person name="Chiriac C."/>
            <person name="Salcher M."/>
            <person name="Ghai R."/>
            <person name="Kavagutti S V."/>
        </authorList>
    </citation>
    <scope>NUCLEOTIDE SEQUENCE</scope>
</reference>
<feature type="transmembrane region" description="Helical" evidence="8">
    <location>
        <begin position="99"/>
        <end position="125"/>
    </location>
</feature>
<feature type="transmembrane region" description="Helical" evidence="8">
    <location>
        <begin position="221"/>
        <end position="242"/>
    </location>
</feature>
<organism evidence="10">
    <name type="scientific">freshwater metagenome</name>
    <dbReference type="NCBI Taxonomy" id="449393"/>
    <lineage>
        <taxon>unclassified sequences</taxon>
        <taxon>metagenomes</taxon>
        <taxon>ecological metagenomes</taxon>
    </lineage>
</organism>
<evidence type="ECO:0000313" key="10">
    <source>
        <dbReference type="EMBL" id="CAB4608967.1"/>
    </source>
</evidence>
<feature type="transmembrane region" description="Helical" evidence="8">
    <location>
        <begin position="167"/>
        <end position="186"/>
    </location>
</feature>
<dbReference type="AlphaFoldDB" id="A0A6J6H5M8"/>
<dbReference type="InterPro" id="IPR047817">
    <property type="entry name" value="ABC2_TM_bact-type"/>
</dbReference>
<dbReference type="GO" id="GO:0015920">
    <property type="term" value="P:lipopolysaccharide transport"/>
    <property type="evidence" value="ECO:0007669"/>
    <property type="project" value="TreeGrafter"/>
</dbReference>
<evidence type="ECO:0000256" key="7">
    <source>
        <dbReference type="ARBA" id="ARBA00023136"/>
    </source>
</evidence>
<feature type="transmembrane region" description="Helical" evidence="8">
    <location>
        <begin position="23"/>
        <end position="49"/>
    </location>
</feature>
<keyword evidence="4" id="KW-0997">Cell inner membrane</keyword>
<evidence type="ECO:0000256" key="3">
    <source>
        <dbReference type="ARBA" id="ARBA00022475"/>
    </source>
</evidence>
<name>A0A6J6H5M8_9ZZZZ</name>
<dbReference type="InterPro" id="IPR013525">
    <property type="entry name" value="ABC2_TM"/>
</dbReference>
<evidence type="ECO:0000256" key="4">
    <source>
        <dbReference type="ARBA" id="ARBA00022519"/>
    </source>
</evidence>
<gene>
    <name evidence="10" type="ORF">UFOPK1852_00567</name>
</gene>
<keyword evidence="2" id="KW-0813">Transport</keyword>
<dbReference type="GO" id="GO:0140359">
    <property type="term" value="F:ABC-type transporter activity"/>
    <property type="evidence" value="ECO:0007669"/>
    <property type="project" value="InterPro"/>
</dbReference>
<keyword evidence="5 8" id="KW-0812">Transmembrane</keyword>
<evidence type="ECO:0000256" key="5">
    <source>
        <dbReference type="ARBA" id="ARBA00022692"/>
    </source>
</evidence>
<protein>
    <submittedName>
        <fullName evidence="10">Unannotated protein</fullName>
    </submittedName>
</protein>
<dbReference type="EMBL" id="CAEZUS010000069">
    <property type="protein sequence ID" value="CAB4608967.1"/>
    <property type="molecule type" value="Genomic_DNA"/>
</dbReference>
<dbReference type="PANTHER" id="PTHR30413:SF8">
    <property type="entry name" value="TRANSPORT PERMEASE PROTEIN"/>
    <property type="match status" value="1"/>
</dbReference>
<evidence type="ECO:0000256" key="8">
    <source>
        <dbReference type="SAM" id="Phobius"/>
    </source>
</evidence>
<evidence type="ECO:0000256" key="1">
    <source>
        <dbReference type="ARBA" id="ARBA00004429"/>
    </source>
</evidence>
<feature type="transmembrane region" description="Helical" evidence="8">
    <location>
        <begin position="61"/>
        <end position="79"/>
    </location>
</feature>
<keyword evidence="7 8" id="KW-0472">Membrane</keyword>
<evidence type="ECO:0000256" key="6">
    <source>
        <dbReference type="ARBA" id="ARBA00022989"/>
    </source>
</evidence>
<dbReference type="PANTHER" id="PTHR30413">
    <property type="entry name" value="INNER MEMBRANE TRANSPORT PERMEASE"/>
    <property type="match status" value="1"/>
</dbReference>